<gene>
    <name evidence="2" type="ORF">BN970_06411</name>
</gene>
<evidence type="ECO:0000313" key="2">
    <source>
        <dbReference type="EMBL" id="CQD24389.1"/>
    </source>
</evidence>
<name>A0A0U1DX53_9MYCO</name>
<dbReference type="InterPro" id="IPR009081">
    <property type="entry name" value="PP-bd_ACP"/>
</dbReference>
<dbReference type="InterPro" id="IPR036736">
    <property type="entry name" value="ACP-like_sf"/>
</dbReference>
<proteinExistence type="predicted"/>
<organism evidence="2 3">
    <name type="scientific">Mycolicibacterium conceptionense</name>
    <dbReference type="NCBI Taxonomy" id="451644"/>
    <lineage>
        <taxon>Bacteria</taxon>
        <taxon>Bacillati</taxon>
        <taxon>Actinomycetota</taxon>
        <taxon>Actinomycetes</taxon>
        <taxon>Mycobacteriales</taxon>
        <taxon>Mycobacteriaceae</taxon>
        <taxon>Mycolicibacterium</taxon>
    </lineage>
</organism>
<dbReference type="EMBL" id="CTEF01000007">
    <property type="protein sequence ID" value="CQD24389.1"/>
    <property type="molecule type" value="Genomic_DNA"/>
</dbReference>
<dbReference type="SUPFAM" id="SSF47336">
    <property type="entry name" value="ACP-like"/>
    <property type="match status" value="1"/>
</dbReference>
<dbReference type="AlphaFoldDB" id="A0A0U1DX53"/>
<evidence type="ECO:0000313" key="3">
    <source>
        <dbReference type="Proteomes" id="UP000182227"/>
    </source>
</evidence>
<dbReference type="PROSITE" id="PS50075">
    <property type="entry name" value="CARRIER"/>
    <property type="match status" value="1"/>
</dbReference>
<dbReference type="Proteomes" id="UP000182227">
    <property type="component" value="Unassembled WGS sequence"/>
</dbReference>
<accession>A0A0U1DX53</accession>
<dbReference type="Pfam" id="PF00550">
    <property type="entry name" value="PP-binding"/>
    <property type="match status" value="1"/>
</dbReference>
<protein>
    <recommendedName>
        <fullName evidence="1">Carrier domain-containing protein</fullName>
    </recommendedName>
</protein>
<reference evidence="2 3" key="1">
    <citation type="submission" date="2015-03" db="EMBL/GenBank/DDBJ databases">
        <authorList>
            <person name="Murphy D."/>
        </authorList>
    </citation>
    <scope>NUCLEOTIDE SEQUENCE [LARGE SCALE GENOMIC DNA]</scope>
    <source>
        <strain evidence="2 3">D16</strain>
    </source>
</reference>
<evidence type="ECO:0000259" key="1">
    <source>
        <dbReference type="PROSITE" id="PS50075"/>
    </source>
</evidence>
<sequence>MRRWARWPVSEALRHAILVALSEVLYVEEADFIDGDATDLRDLGLDSVRFVQVMKRLGIDRESEVPRRLADNLSVAGWVQELERPRAAS</sequence>
<dbReference type="Gene3D" id="1.10.1200.10">
    <property type="entry name" value="ACP-like"/>
    <property type="match status" value="1"/>
</dbReference>
<feature type="domain" description="Carrier" evidence="1">
    <location>
        <begin position="11"/>
        <end position="89"/>
    </location>
</feature>